<keyword evidence="2" id="KW-1185">Reference proteome</keyword>
<evidence type="ECO:0000313" key="1">
    <source>
        <dbReference type="EMBL" id="GGA36842.1"/>
    </source>
</evidence>
<dbReference type="Gene3D" id="1.10.1740.10">
    <property type="match status" value="1"/>
</dbReference>
<accession>A0A916VUG6</accession>
<organism evidence="1 2">
    <name type="scientific">Pelagibacterium lentulum</name>
    <dbReference type="NCBI Taxonomy" id="2029865"/>
    <lineage>
        <taxon>Bacteria</taxon>
        <taxon>Pseudomonadati</taxon>
        <taxon>Pseudomonadota</taxon>
        <taxon>Alphaproteobacteria</taxon>
        <taxon>Hyphomicrobiales</taxon>
        <taxon>Devosiaceae</taxon>
        <taxon>Pelagibacterium</taxon>
    </lineage>
</organism>
<proteinExistence type="predicted"/>
<evidence type="ECO:0000313" key="2">
    <source>
        <dbReference type="Proteomes" id="UP000596977"/>
    </source>
</evidence>
<name>A0A916VUG6_9HYPH</name>
<dbReference type="Proteomes" id="UP000596977">
    <property type="component" value="Unassembled WGS sequence"/>
</dbReference>
<dbReference type="GO" id="GO:0006352">
    <property type="term" value="P:DNA-templated transcription initiation"/>
    <property type="evidence" value="ECO:0007669"/>
    <property type="project" value="InterPro"/>
</dbReference>
<protein>
    <submittedName>
        <fullName evidence="1">ECF subfamily RNA polymerase sigma-24 factor</fullName>
    </submittedName>
</protein>
<sequence length="201" mass="22174">MPEKLPYAHLLQTARRYARLPEEAEDIVQDVLIAALSAGRSNFSSLADRRWMAGAIRRRAAFDARSAIRRRRRETSWEAETAPEDDAQPAISGTEIAAFLESLPPALRVIAALALSGHTRKDITYLLGISDDALRQRIRSLKKALTRNGITLPQGANSLNLDLAYGAIRQALTPFLARHGGVFASHDPDGHLFIIARSQKD</sequence>
<dbReference type="InterPro" id="IPR013325">
    <property type="entry name" value="RNA_pol_sigma_r2"/>
</dbReference>
<dbReference type="SUPFAM" id="SSF88946">
    <property type="entry name" value="Sigma2 domain of RNA polymerase sigma factors"/>
    <property type="match status" value="1"/>
</dbReference>
<comment type="caution">
    <text evidence="1">The sequence shown here is derived from an EMBL/GenBank/DDBJ whole genome shotgun (WGS) entry which is preliminary data.</text>
</comment>
<dbReference type="AlphaFoldDB" id="A0A916VUG6"/>
<dbReference type="EMBL" id="BMKB01000001">
    <property type="protein sequence ID" value="GGA36842.1"/>
    <property type="molecule type" value="Genomic_DNA"/>
</dbReference>
<reference evidence="1 2" key="1">
    <citation type="journal article" date="2014" name="Int. J. Syst. Evol. Microbiol.">
        <title>Complete genome sequence of Corynebacterium casei LMG S-19264T (=DSM 44701T), isolated from a smear-ripened cheese.</title>
        <authorList>
            <consortium name="US DOE Joint Genome Institute (JGI-PGF)"/>
            <person name="Walter F."/>
            <person name="Albersmeier A."/>
            <person name="Kalinowski J."/>
            <person name="Ruckert C."/>
        </authorList>
    </citation>
    <scope>NUCLEOTIDE SEQUENCE [LARGE SCALE GENOMIC DNA]</scope>
    <source>
        <strain evidence="1 2">CGMCC 1.15896</strain>
    </source>
</reference>
<dbReference type="GO" id="GO:0003700">
    <property type="term" value="F:DNA-binding transcription factor activity"/>
    <property type="evidence" value="ECO:0007669"/>
    <property type="project" value="InterPro"/>
</dbReference>
<gene>
    <name evidence="1" type="ORF">GCM10011499_02710</name>
</gene>